<dbReference type="PANTHER" id="PTHR15651">
    <property type="entry name" value="ARMADILLO REPEAT-CONTAINING PROTEIN 8"/>
    <property type="match status" value="1"/>
</dbReference>
<keyword evidence="5" id="KW-0677">Repeat</keyword>
<evidence type="ECO:0000256" key="1">
    <source>
        <dbReference type="ARBA" id="ARBA00004123"/>
    </source>
</evidence>
<name>A0A814D226_9BILA</name>
<dbReference type="Proteomes" id="UP000663854">
    <property type="component" value="Unassembled WGS sequence"/>
</dbReference>
<dbReference type="InterPro" id="IPR011989">
    <property type="entry name" value="ARM-like"/>
</dbReference>
<dbReference type="InterPro" id="IPR016024">
    <property type="entry name" value="ARM-type_fold"/>
</dbReference>
<dbReference type="Proteomes" id="UP000663870">
    <property type="component" value="Unassembled WGS sequence"/>
</dbReference>
<dbReference type="GO" id="GO:0043161">
    <property type="term" value="P:proteasome-mediated ubiquitin-dependent protein catabolic process"/>
    <property type="evidence" value="ECO:0007669"/>
    <property type="project" value="TreeGrafter"/>
</dbReference>
<dbReference type="EMBL" id="CAJNOH010000214">
    <property type="protein sequence ID" value="CAF0948231.1"/>
    <property type="molecule type" value="Genomic_DNA"/>
</dbReference>
<evidence type="ECO:0000313" key="9">
    <source>
        <dbReference type="Proteomes" id="UP000663854"/>
    </source>
</evidence>
<evidence type="ECO:0000313" key="10">
    <source>
        <dbReference type="Proteomes" id="UP000663870"/>
    </source>
</evidence>
<keyword evidence="4" id="KW-0963">Cytoplasm</keyword>
<dbReference type="GO" id="GO:0034657">
    <property type="term" value="C:GID complex"/>
    <property type="evidence" value="ECO:0007669"/>
    <property type="project" value="TreeGrafter"/>
</dbReference>
<dbReference type="InterPro" id="IPR000225">
    <property type="entry name" value="Armadillo"/>
</dbReference>
<evidence type="ECO:0000313" key="7">
    <source>
        <dbReference type="EMBL" id="CAF0948231.1"/>
    </source>
</evidence>
<proteinExistence type="predicted"/>
<reference evidence="7" key="1">
    <citation type="submission" date="2021-02" db="EMBL/GenBank/DDBJ databases">
        <authorList>
            <person name="Nowell W R."/>
        </authorList>
    </citation>
    <scope>NUCLEOTIDE SEQUENCE</scope>
</reference>
<accession>A0A814D226</accession>
<dbReference type="SMART" id="SM00185">
    <property type="entry name" value="ARM"/>
    <property type="match status" value="4"/>
</dbReference>
<evidence type="ECO:0000256" key="3">
    <source>
        <dbReference type="ARBA" id="ARBA00013746"/>
    </source>
</evidence>
<gene>
    <name evidence="8" type="ORF">JXQ802_LOCUS28800</name>
    <name evidence="7" type="ORF">PYM288_LOCUS11977</name>
</gene>
<evidence type="ECO:0000256" key="4">
    <source>
        <dbReference type="ARBA" id="ARBA00022490"/>
    </source>
</evidence>
<dbReference type="PANTHER" id="PTHR15651:SF7">
    <property type="entry name" value="ARMADILLO REPEAT-CONTAINING PROTEIN 8"/>
    <property type="match status" value="1"/>
</dbReference>
<evidence type="ECO:0000256" key="2">
    <source>
        <dbReference type="ARBA" id="ARBA00004496"/>
    </source>
</evidence>
<dbReference type="GO" id="GO:0005634">
    <property type="term" value="C:nucleus"/>
    <property type="evidence" value="ECO:0007669"/>
    <property type="project" value="UniProtKB-SubCell"/>
</dbReference>
<dbReference type="AlphaFoldDB" id="A0A814D226"/>
<sequence>MPSYDDDLPTHEEEILLKKLVENGEEQQRIRAIIEVKNLVIGSNRCKTAFYRVGTAETLFNLLKEFSSIHHTELLIEILDCISSFVKSNNKNIVNRLIELGCIQHLFSLLSLDINLINLCESCLRCLRSFFLPKLSSTTLSKVDYTNPFLTPIPFVLLCDQDTHKPPSLVTQTEQFSSTIQLISNNEQYSLIDILFENSQIFDIFIRLLSISKSAQLSIVEILCCLCVNNERQKQLVEKNIIPAIMHLLVENINDKQQQQQTNHNNNNNNNNNNNKISQVSVTSEYIVGACLKVFCSLCYENCLIAQQLHDTIHMETHQTLCEIISSLLTKIHQPVIISYYAAKFFVNLCKTKVLSADHPSVALESLTTLIHLCTKSIINKCIYLYIECLDTLIYLLNGNSALHHIAMYTEQLLSKLFIYIFTPTKIFDEHIDESIIVKIRSSSLTLLAVLSSHHEDIKKRIAEQENLISTAIEYCRSSHLSLQLAALRFFHGLSRSVHQLRTTFNDTICDILLDAIKSSDLSIVKISSCVISNIVLEFSTCRTRLLSGGILEILFNLLTHTDHELRINSIWALRNLSYLSVLQIKQDIINGLTVDRIYSLLDQCTDEQFLLCLLSLLRNLFDEKDTDALLPIFNATKLLTTLQQLLEKNHPEGIRREISTLIDHVNSSNNPSQQRLSSDSINSTCRTSLFPEYVCDEMDQLDCS</sequence>
<protein>
    <recommendedName>
        <fullName evidence="3">Armadillo repeat-containing protein 8</fullName>
    </recommendedName>
</protein>
<evidence type="ECO:0000313" key="8">
    <source>
        <dbReference type="EMBL" id="CAF1287156.1"/>
    </source>
</evidence>
<dbReference type="EMBL" id="CAJNOL010001098">
    <property type="protein sequence ID" value="CAF1287156.1"/>
    <property type="molecule type" value="Genomic_DNA"/>
</dbReference>
<comment type="caution">
    <text evidence="7">The sequence shown here is derived from an EMBL/GenBank/DDBJ whole genome shotgun (WGS) entry which is preliminary data.</text>
</comment>
<dbReference type="InterPro" id="IPR038739">
    <property type="entry name" value="ARMC8/Vid28"/>
</dbReference>
<dbReference type="GO" id="GO:0005737">
    <property type="term" value="C:cytoplasm"/>
    <property type="evidence" value="ECO:0007669"/>
    <property type="project" value="UniProtKB-SubCell"/>
</dbReference>
<keyword evidence="6" id="KW-0539">Nucleus</keyword>
<organism evidence="7 9">
    <name type="scientific">Rotaria sordida</name>
    <dbReference type="NCBI Taxonomy" id="392033"/>
    <lineage>
        <taxon>Eukaryota</taxon>
        <taxon>Metazoa</taxon>
        <taxon>Spiralia</taxon>
        <taxon>Gnathifera</taxon>
        <taxon>Rotifera</taxon>
        <taxon>Eurotatoria</taxon>
        <taxon>Bdelloidea</taxon>
        <taxon>Philodinida</taxon>
        <taxon>Philodinidae</taxon>
        <taxon>Rotaria</taxon>
    </lineage>
</organism>
<evidence type="ECO:0000256" key="6">
    <source>
        <dbReference type="ARBA" id="ARBA00023242"/>
    </source>
</evidence>
<comment type="subcellular location">
    <subcellularLocation>
        <location evidence="2">Cytoplasm</location>
    </subcellularLocation>
    <subcellularLocation>
        <location evidence="1">Nucleus</location>
    </subcellularLocation>
</comment>
<evidence type="ECO:0000256" key="5">
    <source>
        <dbReference type="ARBA" id="ARBA00022737"/>
    </source>
</evidence>
<keyword evidence="10" id="KW-1185">Reference proteome</keyword>
<dbReference type="Gene3D" id="1.25.10.10">
    <property type="entry name" value="Leucine-rich Repeat Variant"/>
    <property type="match status" value="3"/>
</dbReference>
<dbReference type="SUPFAM" id="SSF48371">
    <property type="entry name" value="ARM repeat"/>
    <property type="match status" value="2"/>
</dbReference>